<feature type="compositionally biased region" description="Basic residues" evidence="1">
    <location>
        <begin position="54"/>
        <end position="65"/>
    </location>
</feature>
<feature type="region of interest" description="Disordered" evidence="1">
    <location>
        <begin position="54"/>
        <end position="90"/>
    </location>
</feature>
<proteinExistence type="evidence at transcript level"/>
<keyword evidence="2" id="KW-0812">Transmembrane</keyword>
<evidence type="ECO:0000313" key="3">
    <source>
        <dbReference type="EMBL" id="AFK39882.1"/>
    </source>
</evidence>
<evidence type="ECO:0000256" key="1">
    <source>
        <dbReference type="SAM" id="MobiDB-lite"/>
    </source>
</evidence>
<evidence type="ECO:0008006" key="4">
    <source>
        <dbReference type="Google" id="ProtNLM"/>
    </source>
</evidence>
<accession>I3SHZ0</accession>
<organism evidence="3">
    <name type="scientific">Medicago truncatula</name>
    <name type="common">Barrel medic</name>
    <name type="synonym">Medicago tribuloides</name>
    <dbReference type="NCBI Taxonomy" id="3880"/>
    <lineage>
        <taxon>Eukaryota</taxon>
        <taxon>Viridiplantae</taxon>
        <taxon>Streptophyta</taxon>
        <taxon>Embryophyta</taxon>
        <taxon>Tracheophyta</taxon>
        <taxon>Spermatophyta</taxon>
        <taxon>Magnoliopsida</taxon>
        <taxon>eudicotyledons</taxon>
        <taxon>Gunneridae</taxon>
        <taxon>Pentapetalae</taxon>
        <taxon>rosids</taxon>
        <taxon>fabids</taxon>
        <taxon>Fabales</taxon>
        <taxon>Fabaceae</taxon>
        <taxon>Papilionoideae</taxon>
        <taxon>50 kb inversion clade</taxon>
        <taxon>NPAAA clade</taxon>
        <taxon>Hologalegina</taxon>
        <taxon>IRL clade</taxon>
        <taxon>Trifolieae</taxon>
        <taxon>Medicago</taxon>
    </lineage>
</organism>
<reference evidence="3" key="1">
    <citation type="submission" date="2012-05" db="EMBL/GenBank/DDBJ databases">
        <authorList>
            <person name="Krishnakumar V."/>
            <person name="Cheung F."/>
            <person name="Xiao Y."/>
            <person name="Chan A."/>
            <person name="Moskal W.A."/>
            <person name="Town C.D."/>
        </authorList>
    </citation>
    <scope>NUCLEOTIDE SEQUENCE</scope>
</reference>
<sequence length="131" mass="14642">MSYCSEQTPTISKHPRDSVISVEFIVTFIGQLIFHFTSLGTLVRKNSWSRRRRLGINVKHNRRRKASADTEKKPSGVGTMKPSSRTSIPSNVPRSFTFEFVVMMKHHTAGSESVAAARSNRVPYRSSSTAG</sequence>
<feature type="transmembrane region" description="Helical" evidence="2">
    <location>
        <begin position="20"/>
        <end position="43"/>
    </location>
</feature>
<evidence type="ECO:0000256" key="2">
    <source>
        <dbReference type="SAM" id="Phobius"/>
    </source>
</evidence>
<keyword evidence="2" id="KW-0472">Membrane</keyword>
<feature type="compositionally biased region" description="Polar residues" evidence="1">
    <location>
        <begin position="81"/>
        <end position="90"/>
    </location>
</feature>
<dbReference type="AlphaFoldDB" id="I3SHZ0"/>
<protein>
    <recommendedName>
        <fullName evidence="4">Transmembrane protein</fullName>
    </recommendedName>
</protein>
<dbReference type="EMBL" id="BT140087">
    <property type="protein sequence ID" value="AFK39882.1"/>
    <property type="molecule type" value="mRNA"/>
</dbReference>
<feature type="region of interest" description="Disordered" evidence="1">
    <location>
        <begin position="109"/>
        <end position="131"/>
    </location>
</feature>
<name>I3SHZ0_MEDTR</name>
<keyword evidence="2" id="KW-1133">Transmembrane helix</keyword>